<dbReference type="InterPro" id="IPR019734">
    <property type="entry name" value="TPR_rpt"/>
</dbReference>
<dbReference type="InterPro" id="IPR044650">
    <property type="entry name" value="SRFR1-like"/>
</dbReference>
<dbReference type="SUPFAM" id="SSF48452">
    <property type="entry name" value="TPR-like"/>
    <property type="match status" value="1"/>
</dbReference>
<dbReference type="EMBL" id="PCRM01000041">
    <property type="protein sequence ID" value="PIP21415.1"/>
    <property type="molecule type" value="Genomic_DNA"/>
</dbReference>
<evidence type="ECO:0000313" key="2">
    <source>
        <dbReference type="EMBL" id="PIP21415.1"/>
    </source>
</evidence>
<evidence type="ECO:0000256" key="1">
    <source>
        <dbReference type="PROSITE-ProRule" id="PRU00339"/>
    </source>
</evidence>
<dbReference type="InterPro" id="IPR011990">
    <property type="entry name" value="TPR-like_helical_dom_sf"/>
</dbReference>
<evidence type="ECO:0000313" key="3">
    <source>
        <dbReference type="Proteomes" id="UP000231567"/>
    </source>
</evidence>
<feature type="repeat" description="TPR" evidence="1">
    <location>
        <begin position="100"/>
        <end position="133"/>
    </location>
</feature>
<gene>
    <name evidence="2" type="ORF">COX39_03030</name>
</gene>
<dbReference type="PROSITE" id="PS50293">
    <property type="entry name" value="TPR_REGION"/>
    <property type="match status" value="1"/>
</dbReference>
<dbReference type="Proteomes" id="UP000231567">
    <property type="component" value="Unassembled WGS sequence"/>
</dbReference>
<dbReference type="Gene3D" id="1.25.40.10">
    <property type="entry name" value="Tetratricopeptide repeat domain"/>
    <property type="match status" value="1"/>
</dbReference>
<accession>A0A2G9YQB6</accession>
<keyword evidence="1" id="KW-0802">TPR repeat</keyword>
<proteinExistence type="predicted"/>
<feature type="repeat" description="TPR" evidence="1">
    <location>
        <begin position="66"/>
        <end position="99"/>
    </location>
</feature>
<organism evidence="2 3">
    <name type="scientific">Candidatus Nealsonbacteria bacterium CG23_combo_of_CG06-09_8_20_14_all_40_13</name>
    <dbReference type="NCBI Taxonomy" id="1974724"/>
    <lineage>
        <taxon>Bacteria</taxon>
        <taxon>Candidatus Nealsoniibacteriota</taxon>
    </lineage>
</organism>
<dbReference type="PROSITE" id="PS50005">
    <property type="entry name" value="TPR"/>
    <property type="match status" value="3"/>
</dbReference>
<dbReference type="PANTHER" id="PTHR44749:SF1">
    <property type="entry name" value="TETRATRICOPEPTIDE-LIKE HELICAL DOMAIN-CONTAINING PROTEIN"/>
    <property type="match status" value="1"/>
</dbReference>
<dbReference type="Pfam" id="PF13181">
    <property type="entry name" value="TPR_8"/>
    <property type="match status" value="1"/>
</dbReference>
<dbReference type="SMART" id="SM00028">
    <property type="entry name" value="TPR"/>
    <property type="match status" value="3"/>
</dbReference>
<comment type="caution">
    <text evidence="2">The sequence shown here is derived from an EMBL/GenBank/DDBJ whole genome shotgun (WGS) entry which is preliminary data.</text>
</comment>
<feature type="repeat" description="TPR" evidence="1">
    <location>
        <begin position="32"/>
        <end position="65"/>
    </location>
</feature>
<protein>
    <submittedName>
        <fullName evidence="2">Uncharacterized protein</fullName>
    </submittedName>
</protein>
<reference evidence="2 3" key="1">
    <citation type="submission" date="2017-09" db="EMBL/GenBank/DDBJ databases">
        <title>Depth-based differentiation of microbial function through sediment-hosted aquifers and enrichment of novel symbionts in the deep terrestrial subsurface.</title>
        <authorList>
            <person name="Probst A.J."/>
            <person name="Ladd B."/>
            <person name="Jarett J.K."/>
            <person name="Geller-Mcgrath D.E."/>
            <person name="Sieber C.M."/>
            <person name="Emerson J.B."/>
            <person name="Anantharaman K."/>
            <person name="Thomas B.C."/>
            <person name="Malmstrom R."/>
            <person name="Stieglmeier M."/>
            <person name="Klingl A."/>
            <person name="Woyke T."/>
            <person name="Ryan C.M."/>
            <person name="Banfield J.F."/>
        </authorList>
    </citation>
    <scope>NUCLEOTIDE SEQUENCE [LARGE SCALE GENOMIC DNA]</scope>
    <source>
        <strain evidence="2">CG23_combo_of_CG06-09_8_20_14_all_40_13</strain>
    </source>
</reference>
<dbReference type="GO" id="GO:0045892">
    <property type="term" value="P:negative regulation of DNA-templated transcription"/>
    <property type="evidence" value="ECO:0007669"/>
    <property type="project" value="InterPro"/>
</dbReference>
<sequence length="146" mass="17190">MIYEIAIIVALALILILFLRKMPKVGAMPQRNLTQFEQAEIFFKKGNWKRAEEYFCQAAAKDPKNVKIYQRLGQIYLNLANYKDAKEAFQTALDIERSNCFDYYYLAKAYLGLKERANAKMSLQKALDLQPNNRHFRKLMNKLRRS</sequence>
<dbReference type="PANTHER" id="PTHR44749">
    <property type="entry name" value="SUPPRESSOR OF RPS4-RLD 1"/>
    <property type="match status" value="1"/>
</dbReference>
<dbReference type="AlphaFoldDB" id="A0A2G9YQB6"/>
<name>A0A2G9YQB6_9BACT</name>
<dbReference type="Pfam" id="PF14559">
    <property type="entry name" value="TPR_19"/>
    <property type="match status" value="1"/>
</dbReference>